<dbReference type="InterPro" id="IPR011528">
    <property type="entry name" value="NERD"/>
</dbReference>
<evidence type="ECO:0000259" key="1">
    <source>
        <dbReference type="PROSITE" id="PS50965"/>
    </source>
</evidence>
<proteinExistence type="predicted"/>
<comment type="caution">
    <text evidence="2">The sequence shown here is derived from an EMBL/GenBank/DDBJ whole genome shotgun (WGS) entry which is preliminary data.</text>
</comment>
<keyword evidence="3" id="KW-1185">Reference proteome</keyword>
<dbReference type="PROSITE" id="PS50965">
    <property type="entry name" value="NERD"/>
    <property type="match status" value="1"/>
</dbReference>
<evidence type="ECO:0000313" key="3">
    <source>
        <dbReference type="Proteomes" id="UP000317722"/>
    </source>
</evidence>
<feature type="domain" description="NERD" evidence="1">
    <location>
        <begin position="60"/>
        <end position="141"/>
    </location>
</feature>
<gene>
    <name evidence="2" type="ORF">EAH86_20210</name>
</gene>
<dbReference type="Pfam" id="PF08378">
    <property type="entry name" value="NERD"/>
    <property type="match status" value="1"/>
</dbReference>
<organism evidence="2 3">
    <name type="scientific">Pedococcus bigeumensis</name>
    <dbReference type="NCBI Taxonomy" id="433644"/>
    <lineage>
        <taxon>Bacteria</taxon>
        <taxon>Bacillati</taxon>
        <taxon>Actinomycetota</taxon>
        <taxon>Actinomycetes</taxon>
        <taxon>Micrococcales</taxon>
        <taxon>Intrasporangiaceae</taxon>
        <taxon>Pedococcus</taxon>
    </lineage>
</organism>
<protein>
    <submittedName>
        <fullName evidence="2">NERD domain-containing protein</fullName>
    </submittedName>
</protein>
<name>A0A502CHH7_9MICO</name>
<evidence type="ECO:0000313" key="2">
    <source>
        <dbReference type="EMBL" id="TPG12253.1"/>
    </source>
</evidence>
<dbReference type="Proteomes" id="UP000317722">
    <property type="component" value="Unassembled WGS sequence"/>
</dbReference>
<dbReference type="EMBL" id="RCZM01000011">
    <property type="protein sequence ID" value="TPG12253.1"/>
    <property type="molecule type" value="Genomic_DNA"/>
</dbReference>
<accession>A0A502CHH7</accession>
<dbReference type="OrthoDB" id="5793358at2"/>
<reference evidence="2 3" key="1">
    <citation type="journal article" date="2019" name="Environ. Microbiol.">
        <title>Species interactions and distinct microbial communities in high Arctic permafrost affected cryosols are associated with the CH4 and CO2 gas fluxes.</title>
        <authorList>
            <person name="Altshuler I."/>
            <person name="Hamel J."/>
            <person name="Turney S."/>
            <person name="Magnuson E."/>
            <person name="Levesque R."/>
            <person name="Greer C."/>
            <person name="Whyte L.G."/>
        </authorList>
    </citation>
    <scope>NUCLEOTIDE SEQUENCE [LARGE SCALE GENOMIC DNA]</scope>
    <source>
        <strain evidence="2 3">S9.3A</strain>
    </source>
</reference>
<dbReference type="AlphaFoldDB" id="A0A502CHH7"/>
<sequence length="141" mass="15119">MGQLFVQELLGVDNGGRGHRGALLRVGCERSLEGSRGDRACVSRTRSPPRRTPLCWTQLQGVWGERATANALRALEREGWVVLHDLPAGRGNVDHIAIGPGGVFLLDSKRLGGSASVDDGILTVERFGDSDLTYTHPGPGH</sequence>